<dbReference type="RefSeq" id="WP_014845033.1">
    <property type="nucleotide sequence ID" value="NZ_LNXW01000006.1"/>
</dbReference>
<comment type="caution">
    <text evidence="1">The sequence shown here is derived from an EMBL/GenBank/DDBJ whole genome shotgun (WGS) entry which is preliminary data.</text>
</comment>
<accession>A0A0W0SI56</accession>
<sequence>MNAEEITVLNDLKNDINQLLGFHEETPRINYGPCGAFAKLFFDAWNDRFQDKVHIVFVMMKSHEECWHIALRMPSGELYDGGVGLHCEETYGEDYLFEDMIEYDHERLEKWSYGLERDYPRFCPDFNKQVVNSLIIHHLDRLRSQES</sequence>
<dbReference type="GeneID" id="93294334"/>
<name>A0A0W0SI56_9GAMM</name>
<evidence type="ECO:0000313" key="1">
    <source>
        <dbReference type="EMBL" id="KTC82897.1"/>
    </source>
</evidence>
<dbReference type="OrthoDB" id="5637780at2"/>
<dbReference type="AlphaFoldDB" id="A0A0W0SI56"/>
<dbReference type="STRING" id="28084.Lche_0120"/>
<dbReference type="EMBL" id="LNXW01000006">
    <property type="protein sequence ID" value="KTC82897.1"/>
    <property type="molecule type" value="Genomic_DNA"/>
</dbReference>
<reference evidence="1 2" key="1">
    <citation type="submission" date="2015-11" db="EMBL/GenBank/DDBJ databases">
        <title>Genomic analysis of 38 Legionella species identifies large and diverse effector repertoires.</title>
        <authorList>
            <person name="Burstein D."/>
            <person name="Amaro F."/>
            <person name="Zusman T."/>
            <person name="Lifshitz Z."/>
            <person name="Cohen O."/>
            <person name="Gilbert J.A."/>
            <person name="Pupko T."/>
            <person name="Shuman H.A."/>
            <person name="Segal G."/>
        </authorList>
    </citation>
    <scope>NUCLEOTIDE SEQUENCE [LARGE SCALE GENOMIC DNA]</scope>
    <source>
        <strain evidence="1 2">ORW</strain>
    </source>
</reference>
<protein>
    <submittedName>
        <fullName evidence="1">Uncharacterized protein</fullName>
    </submittedName>
</protein>
<gene>
    <name evidence="1" type="ORF">Lche_0120</name>
</gene>
<organism evidence="1 2">
    <name type="scientific">Legionella cherrii</name>
    <dbReference type="NCBI Taxonomy" id="28084"/>
    <lineage>
        <taxon>Bacteria</taxon>
        <taxon>Pseudomonadati</taxon>
        <taxon>Pseudomonadota</taxon>
        <taxon>Gammaproteobacteria</taxon>
        <taxon>Legionellales</taxon>
        <taxon>Legionellaceae</taxon>
        <taxon>Legionella</taxon>
    </lineage>
</organism>
<dbReference type="Proteomes" id="UP000054921">
    <property type="component" value="Unassembled WGS sequence"/>
</dbReference>
<proteinExistence type="predicted"/>
<evidence type="ECO:0000313" key="2">
    <source>
        <dbReference type="Proteomes" id="UP000054921"/>
    </source>
</evidence>
<dbReference type="PATRIC" id="fig|28084.5.peg.132"/>